<dbReference type="SUPFAM" id="SSF52279">
    <property type="entry name" value="Beta-D-glucan exohydrolase, C-terminal domain"/>
    <property type="match status" value="1"/>
</dbReference>
<dbReference type="InterPro" id="IPR002772">
    <property type="entry name" value="Glyco_hydro_3_C"/>
</dbReference>
<keyword evidence="2" id="KW-0378">Hydrolase</keyword>
<keyword evidence="3" id="KW-0326">Glycosidase</keyword>
<keyword evidence="1 4" id="KW-0732">Signal</keyword>
<dbReference type="GeneID" id="101852409"/>
<evidence type="ECO:0000256" key="1">
    <source>
        <dbReference type="ARBA" id="ARBA00022729"/>
    </source>
</evidence>
<evidence type="ECO:0000256" key="3">
    <source>
        <dbReference type="ARBA" id="ARBA00023295"/>
    </source>
</evidence>
<organism evidence="6 7">
    <name type="scientific">Aplysia californica</name>
    <name type="common">California sea hare</name>
    <dbReference type="NCBI Taxonomy" id="6500"/>
    <lineage>
        <taxon>Eukaryota</taxon>
        <taxon>Metazoa</taxon>
        <taxon>Spiralia</taxon>
        <taxon>Lophotrochozoa</taxon>
        <taxon>Mollusca</taxon>
        <taxon>Gastropoda</taxon>
        <taxon>Heterobranchia</taxon>
        <taxon>Euthyneura</taxon>
        <taxon>Tectipleura</taxon>
        <taxon>Aplysiida</taxon>
        <taxon>Aplysioidea</taxon>
        <taxon>Aplysiidae</taxon>
        <taxon>Aplysia</taxon>
    </lineage>
</organism>
<dbReference type="InterPro" id="IPR026891">
    <property type="entry name" value="Fn3-like"/>
</dbReference>
<feature type="signal peptide" evidence="4">
    <location>
        <begin position="1"/>
        <end position="17"/>
    </location>
</feature>
<evidence type="ECO:0000313" key="6">
    <source>
        <dbReference type="Proteomes" id="UP000694888"/>
    </source>
</evidence>
<dbReference type="InterPro" id="IPR013783">
    <property type="entry name" value="Ig-like_fold"/>
</dbReference>
<dbReference type="RefSeq" id="XP_035825801.1">
    <property type="nucleotide sequence ID" value="XM_035969908.1"/>
</dbReference>
<dbReference type="InterPro" id="IPR017853">
    <property type="entry name" value="GH"/>
</dbReference>
<evidence type="ECO:0000259" key="5">
    <source>
        <dbReference type="SMART" id="SM01217"/>
    </source>
</evidence>
<dbReference type="Pfam" id="PF01915">
    <property type="entry name" value="Glyco_hydro_3_C"/>
    <property type="match status" value="1"/>
</dbReference>
<evidence type="ECO:0000256" key="4">
    <source>
        <dbReference type="SAM" id="SignalP"/>
    </source>
</evidence>
<evidence type="ECO:0000313" key="7">
    <source>
        <dbReference type="RefSeq" id="XP_035825801.1"/>
    </source>
</evidence>
<reference evidence="7" key="1">
    <citation type="submission" date="2025-08" db="UniProtKB">
        <authorList>
            <consortium name="RefSeq"/>
        </authorList>
    </citation>
    <scope>IDENTIFICATION</scope>
</reference>
<gene>
    <name evidence="7" type="primary">LOC101852409</name>
</gene>
<accession>A0ABM1VTQ9</accession>
<feature type="chain" id="PRO_5046725170" evidence="4">
    <location>
        <begin position="18"/>
        <end position="750"/>
    </location>
</feature>
<name>A0ABM1VTQ9_APLCA</name>
<evidence type="ECO:0000256" key="2">
    <source>
        <dbReference type="ARBA" id="ARBA00022801"/>
    </source>
</evidence>
<dbReference type="PRINTS" id="PR00133">
    <property type="entry name" value="GLHYDRLASE3"/>
</dbReference>
<dbReference type="Gene3D" id="3.20.20.300">
    <property type="entry name" value="Glycoside hydrolase, family 3, N-terminal domain"/>
    <property type="match status" value="1"/>
</dbReference>
<sequence>MNRIIFIVFLCGFPCSAQFPFRNTSLPWDDRVNDLVGRLTIPQIAHQMARGGQGIFASPAPAINELGIGPYSWNTECLAGDVKAGSATAFPQPIGMASTFSPGLVQRVAEAIGVEVRAKFNDFNARRIYGDHKGASCFSPVINIMRDPRWGRNQETFGEDPFLSGELAASFVQGLQGDHPRYIRANAGCKHFDVYAGPENIPVSRMSFNAIVSDRDWKTTFLPAFRRCVTAGTYSLMCSYNSINGVPSCANKELLTNILRNQWGFKGYVVSDDSALENIVTDHKYKPDFVSAAGAAVSAGVNLEISPNMITPVMLLLESAIILKLVDDATVRSRVKDLFYTRMRLGEFDPPEDNPYAKLGLKDVLTPEHVALTEEAAAKTIVLLKNQRNALPLKTAYFSKIAVVGPMGDNPSQMYGKYSVDLDKARVSTPRQALTKVGETFAYASGCERTSCKSYNDDDIKKAVQGSEVVVVALGTGSDLESEGNDRSNISLPGQQLALLQAAVKYAKNQIVILLLFSAGPLNVEWAEASEGVSAILQMSYPAQACGTALVRVLLNENGNSSPAGRLPYTWYKGDYTDLRMMTNYSMVNRTYRYASKDQIQDGIQYPFGYGLAYGFTENSGIVYTDLNLPKSVTAGDDFKGSVTVQNNGLYDVDEAVQIYLTWEDMSVPHPALQLVSFDRVHLTRGGSTVFSFDVTARNMAVYDAGVWKVLSGAVKIYAGGQQPGQTKKIEYSNVLEGSVLITDYAKLAN</sequence>
<dbReference type="Gene3D" id="3.40.50.1700">
    <property type="entry name" value="Glycoside hydrolase family 3 C-terminal domain"/>
    <property type="match status" value="1"/>
</dbReference>
<dbReference type="SUPFAM" id="SSF51445">
    <property type="entry name" value="(Trans)glycosidases"/>
    <property type="match status" value="1"/>
</dbReference>
<dbReference type="InterPro" id="IPR001764">
    <property type="entry name" value="Glyco_hydro_3_N"/>
</dbReference>
<proteinExistence type="predicted"/>
<dbReference type="InterPro" id="IPR036962">
    <property type="entry name" value="Glyco_hydro_3_N_sf"/>
</dbReference>
<dbReference type="Pfam" id="PF00933">
    <property type="entry name" value="Glyco_hydro_3"/>
    <property type="match status" value="1"/>
</dbReference>
<dbReference type="Proteomes" id="UP000694888">
    <property type="component" value="Unplaced"/>
</dbReference>
<dbReference type="InterPro" id="IPR036881">
    <property type="entry name" value="Glyco_hydro_3_C_sf"/>
</dbReference>
<dbReference type="PANTHER" id="PTHR42721">
    <property type="entry name" value="SUGAR HYDROLASE-RELATED"/>
    <property type="match status" value="1"/>
</dbReference>
<dbReference type="PANTHER" id="PTHR42721:SF42">
    <property type="entry name" value="FIBRONECTIN TYPE III-LIKE DOMAIN-CONTAINING PROTEIN"/>
    <property type="match status" value="1"/>
</dbReference>
<dbReference type="Pfam" id="PF14310">
    <property type="entry name" value="Fn3-like"/>
    <property type="match status" value="1"/>
</dbReference>
<dbReference type="SMART" id="SM01217">
    <property type="entry name" value="Fn3_like"/>
    <property type="match status" value="1"/>
</dbReference>
<feature type="domain" description="Fibronectin type III-like" evidence="5">
    <location>
        <begin position="655"/>
        <end position="723"/>
    </location>
</feature>
<dbReference type="InterPro" id="IPR044993">
    <property type="entry name" value="BXL"/>
</dbReference>
<keyword evidence="6" id="KW-1185">Reference proteome</keyword>
<protein>
    <submittedName>
        <fullName evidence="7">Beta-xylosidase/alpha-L-arabinofuranosidase 1</fullName>
    </submittedName>
</protein>
<dbReference type="Gene3D" id="2.60.40.10">
    <property type="entry name" value="Immunoglobulins"/>
    <property type="match status" value="1"/>
</dbReference>